<protein>
    <submittedName>
        <fullName evidence="4">Diguanylate cyclase</fullName>
    </submittedName>
</protein>
<dbReference type="InterPro" id="IPR035965">
    <property type="entry name" value="PAS-like_dom_sf"/>
</dbReference>
<reference evidence="4 5" key="1">
    <citation type="submission" date="2018-08" db="EMBL/GenBank/DDBJ databases">
        <title>Lysinibacillus sp. YLB-03 draft genome sequence.</title>
        <authorList>
            <person name="Yu L."/>
        </authorList>
    </citation>
    <scope>NUCLEOTIDE SEQUENCE [LARGE SCALE GENOMIC DNA]</scope>
    <source>
        <strain evidence="4 5">YLB-03</strain>
    </source>
</reference>
<dbReference type="Pfam" id="PF08447">
    <property type="entry name" value="PAS_3"/>
    <property type="match status" value="1"/>
</dbReference>
<dbReference type="SUPFAM" id="SSF55785">
    <property type="entry name" value="PYP-like sensor domain (PAS domain)"/>
    <property type="match status" value="1"/>
</dbReference>
<dbReference type="NCBIfam" id="TIGR00229">
    <property type="entry name" value="sensory_box"/>
    <property type="match status" value="1"/>
</dbReference>
<dbReference type="InterPro" id="IPR000160">
    <property type="entry name" value="GGDEF_dom"/>
</dbReference>
<dbReference type="SMART" id="SM00267">
    <property type="entry name" value="GGDEF"/>
    <property type="match status" value="1"/>
</dbReference>
<dbReference type="EMBL" id="QWEI01000014">
    <property type="protein sequence ID" value="RHW32048.1"/>
    <property type="molecule type" value="Genomic_DNA"/>
</dbReference>
<evidence type="ECO:0000259" key="3">
    <source>
        <dbReference type="PROSITE" id="PS50887"/>
    </source>
</evidence>
<dbReference type="InterPro" id="IPR029787">
    <property type="entry name" value="Nucleotide_cyclase"/>
</dbReference>
<dbReference type="SUPFAM" id="SSF55073">
    <property type="entry name" value="Nucleotide cyclase"/>
    <property type="match status" value="1"/>
</dbReference>
<dbReference type="AlphaFoldDB" id="A0A396S9H7"/>
<dbReference type="InterPro" id="IPR000700">
    <property type="entry name" value="PAS-assoc_C"/>
</dbReference>
<name>A0A396S9H7_9BACL</name>
<comment type="caution">
    <text evidence="4">The sequence shown here is derived from an EMBL/GenBank/DDBJ whole genome shotgun (WGS) entry which is preliminary data.</text>
</comment>
<keyword evidence="5" id="KW-1185">Reference proteome</keyword>
<dbReference type="InterPro" id="IPR052155">
    <property type="entry name" value="Biofilm_reg_signaling"/>
</dbReference>
<organism evidence="4 5">
    <name type="scientific">Ureibacillus yapensis</name>
    <dbReference type="NCBI Taxonomy" id="2304605"/>
    <lineage>
        <taxon>Bacteria</taxon>
        <taxon>Bacillati</taxon>
        <taxon>Bacillota</taxon>
        <taxon>Bacilli</taxon>
        <taxon>Bacillales</taxon>
        <taxon>Caryophanaceae</taxon>
        <taxon>Ureibacillus</taxon>
    </lineage>
</organism>
<dbReference type="PANTHER" id="PTHR44757:SF2">
    <property type="entry name" value="BIOFILM ARCHITECTURE MAINTENANCE PROTEIN MBAA"/>
    <property type="match status" value="1"/>
</dbReference>
<dbReference type="Proteomes" id="UP000265692">
    <property type="component" value="Unassembled WGS sequence"/>
</dbReference>
<evidence type="ECO:0000313" key="5">
    <source>
        <dbReference type="Proteomes" id="UP000265692"/>
    </source>
</evidence>
<dbReference type="OrthoDB" id="9759607at2"/>
<dbReference type="InterPro" id="IPR043128">
    <property type="entry name" value="Rev_trsase/Diguanyl_cyclase"/>
</dbReference>
<dbReference type="NCBIfam" id="TIGR00254">
    <property type="entry name" value="GGDEF"/>
    <property type="match status" value="1"/>
</dbReference>
<keyword evidence="1" id="KW-0812">Transmembrane</keyword>
<dbReference type="PANTHER" id="PTHR44757">
    <property type="entry name" value="DIGUANYLATE CYCLASE DGCP"/>
    <property type="match status" value="1"/>
</dbReference>
<feature type="domain" description="PAC" evidence="2">
    <location>
        <begin position="108"/>
        <end position="163"/>
    </location>
</feature>
<dbReference type="CDD" id="cd01949">
    <property type="entry name" value="GGDEF"/>
    <property type="match status" value="1"/>
</dbReference>
<dbReference type="SMART" id="SM00086">
    <property type="entry name" value="PAC"/>
    <property type="match status" value="1"/>
</dbReference>
<dbReference type="InterPro" id="IPR001610">
    <property type="entry name" value="PAC"/>
</dbReference>
<dbReference type="InterPro" id="IPR000014">
    <property type="entry name" value="PAS"/>
</dbReference>
<dbReference type="Gene3D" id="3.30.450.20">
    <property type="entry name" value="PAS domain"/>
    <property type="match status" value="1"/>
</dbReference>
<dbReference type="InterPro" id="IPR013655">
    <property type="entry name" value="PAS_fold_3"/>
</dbReference>
<evidence type="ECO:0000259" key="2">
    <source>
        <dbReference type="PROSITE" id="PS50113"/>
    </source>
</evidence>
<dbReference type="Gene3D" id="3.30.70.270">
    <property type="match status" value="1"/>
</dbReference>
<dbReference type="PROSITE" id="PS50113">
    <property type="entry name" value="PAC"/>
    <property type="match status" value="1"/>
</dbReference>
<accession>A0A396S9H7</accession>
<dbReference type="PROSITE" id="PS50887">
    <property type="entry name" value="GGDEF"/>
    <property type="match status" value="1"/>
</dbReference>
<evidence type="ECO:0000313" key="4">
    <source>
        <dbReference type="EMBL" id="RHW32048.1"/>
    </source>
</evidence>
<sequence length="329" mass="38395">MVTHFALGFLMALIMVLMPAPFLYKKWQKKIKELKNFSRFGDLAETTKDSSYYYQVYPTKKFLYLSSSTDNVLGKGSAQEAYLNPEICFRDIHPDDYEIFHKKVNGELDYTKSIIQRWKDRSGEYRWFEEYATPIYENGKLVAIKGVLRNIDERVQMQRELEYRYKHDALTDLYNRAYFEQKNAEYDEQLNIPVGIIICDLDELKYVNDNFGHKEGDRLIKDAAGVLNKFSSDTVIVARIGGDEFAIIHANSTANETEELVKKIHLQLDMHSHSSLGRKINLSIGFASSDRSKGNMNRIFAKADQMMYEHKIKRKQYDRNKELLGTIKQ</sequence>
<dbReference type="Pfam" id="PF00990">
    <property type="entry name" value="GGDEF"/>
    <property type="match status" value="1"/>
</dbReference>
<proteinExistence type="predicted"/>
<dbReference type="RefSeq" id="WP_118877616.1">
    <property type="nucleotide sequence ID" value="NZ_QWEI01000014.1"/>
</dbReference>
<gene>
    <name evidence="4" type="ORF">D1B33_17035</name>
</gene>
<keyword evidence="1" id="KW-0472">Membrane</keyword>
<feature type="domain" description="GGDEF" evidence="3">
    <location>
        <begin position="192"/>
        <end position="327"/>
    </location>
</feature>
<evidence type="ECO:0000256" key="1">
    <source>
        <dbReference type="SAM" id="Phobius"/>
    </source>
</evidence>
<feature type="transmembrane region" description="Helical" evidence="1">
    <location>
        <begin position="6"/>
        <end position="24"/>
    </location>
</feature>
<keyword evidence="1" id="KW-1133">Transmembrane helix</keyword>